<keyword evidence="9" id="KW-0808">Transferase</keyword>
<keyword evidence="13" id="KW-0443">Lipid metabolism</keyword>
<dbReference type="OrthoDB" id="341477at2759"/>
<keyword evidence="16" id="KW-0594">Phospholipid biosynthesis</keyword>
<keyword evidence="12" id="KW-0460">Magnesium</keyword>
<dbReference type="GO" id="GO:0016024">
    <property type="term" value="P:CDP-diacylglycerol biosynthetic process"/>
    <property type="evidence" value="ECO:0007669"/>
    <property type="project" value="UniProtKB-UniPathway"/>
</dbReference>
<dbReference type="UniPathway" id="UPA00557">
    <property type="reaction ID" value="UER00614"/>
</dbReference>
<evidence type="ECO:0000256" key="2">
    <source>
        <dbReference type="ARBA" id="ARBA00004443"/>
    </source>
</evidence>
<dbReference type="EC" id="2.7.7.41" evidence="6"/>
<evidence type="ECO:0000256" key="11">
    <source>
        <dbReference type="ARBA" id="ARBA00022792"/>
    </source>
</evidence>
<evidence type="ECO:0000256" key="7">
    <source>
        <dbReference type="ARBA" id="ARBA00018337"/>
    </source>
</evidence>
<keyword evidence="21" id="KW-1185">Reference proteome</keyword>
<dbReference type="PIRSF" id="PIRSF028840">
    <property type="entry name" value="Mmp37"/>
    <property type="match status" value="1"/>
</dbReference>
<protein>
    <recommendedName>
        <fullName evidence="7">Phosphatidate cytidylyltransferase, mitochondrial</fullName>
        <ecNumber evidence="6">2.7.7.41</ecNumber>
    </recommendedName>
    <alternativeName>
        <fullName evidence="18">CDP-diacylglycerol synthase</fullName>
    </alternativeName>
</protein>
<comment type="cofactor">
    <cofactor evidence="1">
        <name>Mg(2+)</name>
        <dbReference type="ChEBI" id="CHEBI:18420"/>
    </cofactor>
</comment>
<keyword evidence="11" id="KW-0999">Mitochondrion inner membrane</keyword>
<comment type="similarity">
    <text evidence="5">Belongs to the TAM41 family.</text>
</comment>
<evidence type="ECO:0000256" key="3">
    <source>
        <dbReference type="ARBA" id="ARBA00005119"/>
    </source>
</evidence>
<dbReference type="GO" id="GO:0005743">
    <property type="term" value="C:mitochondrial inner membrane"/>
    <property type="evidence" value="ECO:0007669"/>
    <property type="project" value="UniProtKB-SubCell"/>
</dbReference>
<evidence type="ECO:0000256" key="4">
    <source>
        <dbReference type="ARBA" id="ARBA00005189"/>
    </source>
</evidence>
<keyword evidence="15" id="KW-0472">Membrane</keyword>
<gene>
    <name evidence="20" type="ORF">K505DRAFT_370107</name>
</gene>
<evidence type="ECO:0000256" key="19">
    <source>
        <dbReference type="SAM" id="MobiDB-lite"/>
    </source>
</evidence>
<dbReference type="GO" id="GO:0004605">
    <property type="term" value="F:phosphatidate cytidylyltransferase activity"/>
    <property type="evidence" value="ECO:0007669"/>
    <property type="project" value="UniProtKB-EC"/>
</dbReference>
<evidence type="ECO:0000256" key="17">
    <source>
        <dbReference type="ARBA" id="ARBA00023264"/>
    </source>
</evidence>
<evidence type="ECO:0000256" key="8">
    <source>
        <dbReference type="ARBA" id="ARBA00022516"/>
    </source>
</evidence>
<feature type="compositionally biased region" description="Low complexity" evidence="19">
    <location>
        <begin position="25"/>
        <end position="38"/>
    </location>
</feature>
<dbReference type="PANTHER" id="PTHR13619:SF0">
    <property type="entry name" value="PHOSPHATIDATE CYTIDYLYLTRANSFERASE, MITOCHONDRIAL"/>
    <property type="match status" value="1"/>
</dbReference>
<dbReference type="Proteomes" id="UP000799757">
    <property type="component" value="Unassembled WGS sequence"/>
</dbReference>
<evidence type="ECO:0000256" key="15">
    <source>
        <dbReference type="ARBA" id="ARBA00023136"/>
    </source>
</evidence>
<dbReference type="PANTHER" id="PTHR13619">
    <property type="entry name" value="PHOSPHATIDATE CYTIDYLYLTRANSFERASE, MITOCHONDRIAL"/>
    <property type="match status" value="1"/>
</dbReference>
<keyword evidence="10" id="KW-0548">Nucleotidyltransferase</keyword>
<comment type="pathway">
    <text evidence="3">Phospholipid metabolism; CDP-diacylglycerol biosynthesis; CDP-diacylglycerol from sn-glycerol 3-phosphate: step 3/3.</text>
</comment>
<organism evidence="20 21">
    <name type="scientific">Melanomma pulvis-pyrius CBS 109.77</name>
    <dbReference type="NCBI Taxonomy" id="1314802"/>
    <lineage>
        <taxon>Eukaryota</taxon>
        <taxon>Fungi</taxon>
        <taxon>Dikarya</taxon>
        <taxon>Ascomycota</taxon>
        <taxon>Pezizomycotina</taxon>
        <taxon>Dothideomycetes</taxon>
        <taxon>Pleosporomycetidae</taxon>
        <taxon>Pleosporales</taxon>
        <taxon>Melanommataceae</taxon>
        <taxon>Melanomma</taxon>
    </lineage>
</organism>
<evidence type="ECO:0000256" key="12">
    <source>
        <dbReference type="ARBA" id="ARBA00022842"/>
    </source>
</evidence>
<evidence type="ECO:0000313" key="21">
    <source>
        <dbReference type="Proteomes" id="UP000799757"/>
    </source>
</evidence>
<evidence type="ECO:0000256" key="10">
    <source>
        <dbReference type="ARBA" id="ARBA00022695"/>
    </source>
</evidence>
<evidence type="ECO:0000256" key="5">
    <source>
        <dbReference type="ARBA" id="ARBA00005458"/>
    </source>
</evidence>
<dbReference type="GO" id="GO:0032049">
    <property type="term" value="P:cardiolipin biosynthetic process"/>
    <property type="evidence" value="ECO:0007669"/>
    <property type="project" value="InterPro"/>
</dbReference>
<evidence type="ECO:0000256" key="13">
    <source>
        <dbReference type="ARBA" id="ARBA00023098"/>
    </source>
</evidence>
<evidence type="ECO:0000256" key="1">
    <source>
        <dbReference type="ARBA" id="ARBA00001946"/>
    </source>
</evidence>
<sequence length="453" mass="51774">MACHRPLLRIAQLRQPFLYGRRFNSSQSQTSASSESTQNLQSLPTDWEDNLPSLSDFTELPYKDFGKNQLLETNEEFKRSLRGILRQFPPISYAFAYGSGVFPQSDATASRITHSPHPNPPEAILKWQKGGGKMIDFVFATKFTQHFHSLNLRTHRDHYSILGSLGSGLVSHVQDAYGAGAYFNPYITVNGTMIKYAVVNFDTLHRDLSNWDTLYLAGRLQKPVKILYEEPNIRVANQRNLLSAVRCSLLLLPPSFTEKQLYSTIAGLSYTGDPRMEYGSEHPKKIENIVTHQIRNFRLLYHDLIMSLPNMSYADQHAISKSDWIDDTQLNVRLNQDMDPERRGNIVRRLPKSFREKLYFLYQRKFAIPGREFKEMLEASKDEDAKGGLKKQMGTAFDRRIAGEDDLPDMVAKAVNQTVKWPSTVQSIKGIFTAGPARSWKYLQEKRGKGKLN</sequence>
<dbReference type="AlphaFoldDB" id="A0A6A6XYI9"/>
<reference evidence="20" key="1">
    <citation type="journal article" date="2020" name="Stud. Mycol.">
        <title>101 Dothideomycetes genomes: a test case for predicting lifestyles and emergence of pathogens.</title>
        <authorList>
            <person name="Haridas S."/>
            <person name="Albert R."/>
            <person name="Binder M."/>
            <person name="Bloem J."/>
            <person name="Labutti K."/>
            <person name="Salamov A."/>
            <person name="Andreopoulos B."/>
            <person name="Baker S."/>
            <person name="Barry K."/>
            <person name="Bills G."/>
            <person name="Bluhm B."/>
            <person name="Cannon C."/>
            <person name="Castanera R."/>
            <person name="Culley D."/>
            <person name="Daum C."/>
            <person name="Ezra D."/>
            <person name="Gonzalez J."/>
            <person name="Henrissat B."/>
            <person name="Kuo A."/>
            <person name="Liang C."/>
            <person name="Lipzen A."/>
            <person name="Lutzoni F."/>
            <person name="Magnuson J."/>
            <person name="Mondo S."/>
            <person name="Nolan M."/>
            <person name="Ohm R."/>
            <person name="Pangilinan J."/>
            <person name="Park H.-J."/>
            <person name="Ramirez L."/>
            <person name="Alfaro M."/>
            <person name="Sun H."/>
            <person name="Tritt A."/>
            <person name="Yoshinaga Y."/>
            <person name="Zwiers L.-H."/>
            <person name="Turgeon B."/>
            <person name="Goodwin S."/>
            <person name="Spatafora J."/>
            <person name="Crous P."/>
            <person name="Grigoriev I."/>
        </authorList>
    </citation>
    <scope>NUCLEOTIDE SEQUENCE</scope>
    <source>
        <strain evidence="20">CBS 109.77</strain>
    </source>
</reference>
<keyword evidence="8" id="KW-0444">Lipid biosynthesis</keyword>
<keyword evidence="14" id="KW-0496">Mitochondrion</keyword>
<evidence type="ECO:0000313" key="20">
    <source>
        <dbReference type="EMBL" id="KAF2800667.1"/>
    </source>
</evidence>
<proteinExistence type="inferred from homology"/>
<evidence type="ECO:0000256" key="6">
    <source>
        <dbReference type="ARBA" id="ARBA00012487"/>
    </source>
</evidence>
<dbReference type="Pfam" id="PF09139">
    <property type="entry name" value="Tam41_Mmp37"/>
    <property type="match status" value="1"/>
</dbReference>
<evidence type="ECO:0000256" key="14">
    <source>
        <dbReference type="ARBA" id="ARBA00023128"/>
    </source>
</evidence>
<feature type="region of interest" description="Disordered" evidence="19">
    <location>
        <begin position="24"/>
        <end position="45"/>
    </location>
</feature>
<evidence type="ECO:0000256" key="18">
    <source>
        <dbReference type="ARBA" id="ARBA00029893"/>
    </source>
</evidence>
<dbReference type="InterPro" id="IPR015222">
    <property type="entry name" value="Tam41"/>
</dbReference>
<accession>A0A6A6XYI9</accession>
<evidence type="ECO:0000256" key="9">
    <source>
        <dbReference type="ARBA" id="ARBA00022679"/>
    </source>
</evidence>
<comment type="pathway">
    <text evidence="4">Lipid metabolism.</text>
</comment>
<name>A0A6A6XYI9_9PLEO</name>
<dbReference type="EMBL" id="MU001744">
    <property type="protein sequence ID" value="KAF2800667.1"/>
    <property type="molecule type" value="Genomic_DNA"/>
</dbReference>
<keyword evidence="17" id="KW-1208">Phospholipid metabolism</keyword>
<comment type="subcellular location">
    <subcellularLocation>
        <location evidence="2">Mitochondrion inner membrane</location>
        <topology evidence="2">Peripheral membrane protein</topology>
        <orientation evidence="2">Matrix side</orientation>
    </subcellularLocation>
</comment>
<evidence type="ECO:0000256" key="16">
    <source>
        <dbReference type="ARBA" id="ARBA00023209"/>
    </source>
</evidence>